<dbReference type="InterPro" id="IPR000182">
    <property type="entry name" value="GNAT_dom"/>
</dbReference>
<feature type="domain" description="N-acetyltransferase" evidence="1">
    <location>
        <begin position="5"/>
        <end position="157"/>
    </location>
</feature>
<protein>
    <submittedName>
        <fullName evidence="2">Ribosomal protein S18 acetylase RimI-like enzyme</fullName>
    </submittedName>
</protein>
<keyword evidence="3" id="KW-1185">Reference proteome</keyword>
<proteinExistence type="predicted"/>
<dbReference type="Proteomes" id="UP001519362">
    <property type="component" value="Unassembled WGS sequence"/>
</dbReference>
<dbReference type="PROSITE" id="PS51186">
    <property type="entry name" value="GNAT"/>
    <property type="match status" value="1"/>
</dbReference>
<gene>
    <name evidence="2" type="ORF">JOF34_000184</name>
</gene>
<dbReference type="RefSeq" id="WP_165132415.1">
    <property type="nucleotide sequence ID" value="NZ_CP049253.1"/>
</dbReference>
<organism evidence="2 3">
    <name type="scientific">Microbacterium amylolyticum</name>
    <dbReference type="NCBI Taxonomy" id="936337"/>
    <lineage>
        <taxon>Bacteria</taxon>
        <taxon>Bacillati</taxon>
        <taxon>Actinomycetota</taxon>
        <taxon>Actinomycetes</taxon>
        <taxon>Micrococcales</taxon>
        <taxon>Microbacteriaceae</taxon>
        <taxon>Microbacterium</taxon>
    </lineage>
</organism>
<evidence type="ECO:0000313" key="3">
    <source>
        <dbReference type="Proteomes" id="UP001519362"/>
    </source>
</evidence>
<dbReference type="SUPFAM" id="SSF55729">
    <property type="entry name" value="Acyl-CoA N-acyltransferases (Nat)"/>
    <property type="match status" value="1"/>
</dbReference>
<dbReference type="Gene3D" id="3.40.630.30">
    <property type="match status" value="1"/>
</dbReference>
<comment type="caution">
    <text evidence="2">The sequence shown here is derived from an EMBL/GenBank/DDBJ whole genome shotgun (WGS) entry which is preliminary data.</text>
</comment>
<name>A0ABS4ZE81_9MICO</name>
<accession>A0ABS4ZE81</accession>
<dbReference type="EMBL" id="JAGIOL010000001">
    <property type="protein sequence ID" value="MBP2435598.1"/>
    <property type="molecule type" value="Genomic_DNA"/>
</dbReference>
<dbReference type="Pfam" id="PF00583">
    <property type="entry name" value="Acetyltransf_1"/>
    <property type="match status" value="1"/>
</dbReference>
<evidence type="ECO:0000259" key="1">
    <source>
        <dbReference type="PROSITE" id="PS51186"/>
    </source>
</evidence>
<evidence type="ECO:0000313" key="2">
    <source>
        <dbReference type="EMBL" id="MBP2435598.1"/>
    </source>
</evidence>
<dbReference type="InterPro" id="IPR016181">
    <property type="entry name" value="Acyl_CoA_acyltransferase"/>
</dbReference>
<reference evidence="2 3" key="1">
    <citation type="submission" date="2021-03" db="EMBL/GenBank/DDBJ databases">
        <title>Sequencing the genomes of 1000 actinobacteria strains.</title>
        <authorList>
            <person name="Klenk H.-P."/>
        </authorList>
    </citation>
    <scope>NUCLEOTIDE SEQUENCE [LARGE SCALE GENOMIC DNA]</scope>
    <source>
        <strain evidence="2 3">DSM 24221</strain>
    </source>
</reference>
<sequence>MPGEFTIRPPRRDEADAIAAVQVRGWEQTYTDVLPVGYLDESHRAMRRRMWNTILSDPNPAHIVRIAEVNGVMTGVAMAGSAGEDAPRGRALFLLYLLAEHHGSGAGQALLDAVLGAEPAMLWVAKTNPRAIAFYGKNGFVFDGAEQRDADMPLLIEARMVRDGM</sequence>